<dbReference type="GO" id="GO:0017000">
    <property type="term" value="P:antibiotic biosynthetic process"/>
    <property type="evidence" value="ECO:0007669"/>
    <property type="project" value="UniProtKB-ARBA"/>
</dbReference>
<name>A0A0V7ZKP0_9CYAN</name>
<gene>
    <name evidence="1" type="ORF">BC008_19340</name>
    <name evidence="2" type="ORF">BC008_19465</name>
</gene>
<protein>
    <submittedName>
        <fullName evidence="2">Glycosyl transferase family 1</fullName>
    </submittedName>
</protein>
<dbReference type="RefSeq" id="WP_027845072.1">
    <property type="nucleotide sequence ID" value="NZ_LMTZ01000114.1"/>
</dbReference>
<dbReference type="Proteomes" id="UP000053372">
    <property type="component" value="Unassembled WGS sequence"/>
</dbReference>
<accession>A0A0V7ZKP0</accession>
<reference evidence="2 3" key="1">
    <citation type="journal article" date="2015" name="Genome Announc.">
        <title>Draft Genome of the Euendolithic (true boring) Cyanobacterium Mastigocoleus testarum strain BC008.</title>
        <authorList>
            <person name="Guida B.S."/>
            <person name="Garcia-Pichel F."/>
        </authorList>
    </citation>
    <scope>NUCLEOTIDE SEQUENCE [LARGE SCALE GENOMIC DNA]</scope>
    <source>
        <strain evidence="2 3">BC008</strain>
    </source>
</reference>
<evidence type="ECO:0000313" key="2">
    <source>
        <dbReference type="EMBL" id="KST64988.1"/>
    </source>
</evidence>
<dbReference type="InterPro" id="IPR050426">
    <property type="entry name" value="Glycosyltransferase_28"/>
</dbReference>
<proteinExistence type="predicted"/>
<dbReference type="OrthoDB" id="9805366at2"/>
<dbReference type="PANTHER" id="PTHR48050:SF13">
    <property type="entry name" value="STEROL 3-BETA-GLUCOSYLTRANSFERASE UGT80A2"/>
    <property type="match status" value="1"/>
</dbReference>
<comment type="caution">
    <text evidence="2">The sequence shown here is derived from an EMBL/GenBank/DDBJ whole genome shotgun (WGS) entry which is preliminary data.</text>
</comment>
<dbReference type="Pfam" id="PF00201">
    <property type="entry name" value="UDPGT"/>
    <property type="match status" value="1"/>
</dbReference>
<organism evidence="2 3">
    <name type="scientific">Mastigocoleus testarum BC008</name>
    <dbReference type="NCBI Taxonomy" id="371196"/>
    <lineage>
        <taxon>Bacteria</taxon>
        <taxon>Bacillati</taxon>
        <taxon>Cyanobacteriota</taxon>
        <taxon>Cyanophyceae</taxon>
        <taxon>Nostocales</taxon>
        <taxon>Hapalosiphonaceae</taxon>
        <taxon>Mastigocoleus</taxon>
    </lineage>
</organism>
<dbReference type="Gene3D" id="3.40.50.2000">
    <property type="entry name" value="Glycogen Phosphorylase B"/>
    <property type="match status" value="2"/>
</dbReference>
<dbReference type="EMBL" id="LMTZ01000114">
    <property type="protein sequence ID" value="KST64988.1"/>
    <property type="molecule type" value="Genomic_DNA"/>
</dbReference>
<evidence type="ECO:0000313" key="1">
    <source>
        <dbReference type="EMBL" id="KST64963.1"/>
    </source>
</evidence>
<dbReference type="InterPro" id="IPR002213">
    <property type="entry name" value="UDP_glucos_trans"/>
</dbReference>
<dbReference type="FunFam" id="3.40.50.2000:FF:000072">
    <property type="entry name" value="Glycosyl transferase"/>
    <property type="match status" value="1"/>
</dbReference>
<dbReference type="CDD" id="cd03784">
    <property type="entry name" value="GT1_Gtf-like"/>
    <property type="match status" value="1"/>
</dbReference>
<dbReference type="PANTHER" id="PTHR48050">
    <property type="entry name" value="STEROL 3-BETA-GLUCOSYLTRANSFERASE"/>
    <property type="match status" value="1"/>
</dbReference>
<evidence type="ECO:0000313" key="3">
    <source>
        <dbReference type="Proteomes" id="UP000053372"/>
    </source>
</evidence>
<dbReference type="GO" id="GO:0008194">
    <property type="term" value="F:UDP-glycosyltransferase activity"/>
    <property type="evidence" value="ECO:0007669"/>
    <property type="project" value="InterPro"/>
</dbReference>
<keyword evidence="3" id="KW-1185">Reference proteome</keyword>
<dbReference type="SUPFAM" id="SSF53756">
    <property type="entry name" value="UDP-Glycosyltransferase/glycogen phosphorylase"/>
    <property type="match status" value="1"/>
</dbReference>
<dbReference type="AlphaFoldDB" id="A0A0V7ZKP0"/>
<dbReference type="EMBL" id="LMTZ01000115">
    <property type="protein sequence ID" value="KST64963.1"/>
    <property type="molecule type" value="Genomic_DNA"/>
</dbReference>
<dbReference type="GO" id="GO:0016758">
    <property type="term" value="F:hexosyltransferase activity"/>
    <property type="evidence" value="ECO:0007669"/>
    <property type="project" value="UniProtKB-ARBA"/>
</dbReference>
<sequence>MTHFGIICPPATGHLNPMIALGNELHRRGHRVTVIGVLDIQAIVVAAGLEFFPILESEFPPGSITESFNKLGKLNGLAGLRYTIELLKELSVSFLYRAPQAIKAAGIELLLIDEALSAGITIAEHLNIPFVTVCSSLLLKGEDIVPPYFTTWDYNLAWWALIRNQVGYAFLHNLLKPIQKTISDYRREWNLPPYSHNYSSELRLATLSQQPPEFEFPRRQLPSNFYFTGPLHHPRTRQDVDFPFEKLSGRRLIYASLGTVQNQIQYIFSYIAEACAAPDVQLVISLGGSLEPEELPKLPGNPIVVKYAPQLELLQKASLTITHGGMNTTLESLSNGVPLVVIPITNSQPGVATRIAWSGAGEFIPLNKLTVANLRNTVQRVMTEDFYRQNAERLQEDIQYAGGLEAAANIIVGTTASIKKLVRA</sequence>
<keyword evidence="2" id="KW-0808">Transferase</keyword>